<protein>
    <submittedName>
        <fullName evidence="3">Uncharacterized protein</fullName>
    </submittedName>
</protein>
<reference evidence="3" key="1">
    <citation type="submission" date="2021-10" db="EMBL/GenBank/DDBJ databases">
        <authorList>
            <person name="Valenzuela N."/>
            <person name="Pablo J."/>
            <person name="Strother B."/>
            <person name="Cravalho Y."/>
            <person name="Barto Z."/>
            <person name="Kane C."/>
            <person name="Chong R.A."/>
            <person name="Kawasaki K."/>
            <person name="Cruz S."/>
            <person name="Porter M.L."/>
            <person name="Pearce R."/>
            <person name="Hohenstein G."/>
            <person name="Li K."/>
            <person name="Kaniho J."/>
            <person name="Sadones M."/>
            <person name="Hamlin F."/>
            <person name="Daniels M."/>
            <person name="McKee K."/>
            <person name="Reed F."/>
            <person name="Donachie S."/>
            <person name="Bollivar D.W."/>
            <person name="Garlena R.A."/>
            <person name="Russell D.A."/>
            <person name="Jacobs-Sera D."/>
            <person name="Hatfull G.F."/>
        </authorList>
    </citation>
    <scope>NUCLEOTIDE SEQUENCE</scope>
</reference>
<organism evidence="3 4">
    <name type="scientific">Arthrobacter phage EastWest</name>
    <dbReference type="NCBI Taxonomy" id="2894292"/>
    <lineage>
        <taxon>Viruses</taxon>
        <taxon>Duplodnaviria</taxon>
        <taxon>Heunggongvirae</taxon>
        <taxon>Uroviricota</taxon>
        <taxon>Caudoviricetes</taxon>
        <taxon>Berryhillviridae</taxon>
        <taxon>Eastwestvirus</taxon>
        <taxon>Eastwestvirus eastwest</taxon>
    </lineage>
</organism>
<accession>A0AAE8YK51</accession>
<keyword evidence="4" id="KW-1185">Reference proteome</keyword>
<keyword evidence="1" id="KW-0175">Coiled coil</keyword>
<feature type="compositionally biased region" description="Basic and acidic residues" evidence="2">
    <location>
        <begin position="178"/>
        <end position="188"/>
    </location>
</feature>
<sequence length="221" mass="24763">MSSNEIMTAAEFATASRELRQLQSELVRSELNAVKTQIKKLQTAAGKLEQKRRAAQTAQRYITTARQAADIAALKQLADERNEDEAIGRRRLLEAAAEATTYKSTEVFIEPVTADTLEHGLAAYRRGDCKCDAICRPANAKDARERRHRKQRNDHQATQPTEQTTQSHTPHAPSTDRAPAEAEARQEEVSSSSTRYRAHANRHPLRKAHSRGARRAARTSR</sequence>
<evidence type="ECO:0000256" key="2">
    <source>
        <dbReference type="SAM" id="MobiDB-lite"/>
    </source>
</evidence>
<evidence type="ECO:0000313" key="4">
    <source>
        <dbReference type="Proteomes" id="UP000827897"/>
    </source>
</evidence>
<dbReference type="EMBL" id="OK999980">
    <property type="protein sequence ID" value="UGL61926.1"/>
    <property type="molecule type" value="Genomic_DNA"/>
</dbReference>
<evidence type="ECO:0000313" key="3">
    <source>
        <dbReference type="EMBL" id="UGL61926.1"/>
    </source>
</evidence>
<feature type="compositionally biased region" description="Polar residues" evidence="2">
    <location>
        <begin position="156"/>
        <end position="169"/>
    </location>
</feature>
<dbReference type="Proteomes" id="UP000827897">
    <property type="component" value="Segment"/>
</dbReference>
<feature type="compositionally biased region" description="Basic residues" evidence="2">
    <location>
        <begin position="196"/>
        <end position="221"/>
    </location>
</feature>
<proteinExistence type="predicted"/>
<gene>
    <name evidence="3" type="primary">43</name>
    <name evidence="3" type="ORF">SEA_EASTWEST_43</name>
</gene>
<feature type="coiled-coil region" evidence="1">
    <location>
        <begin position="12"/>
        <end position="58"/>
    </location>
</feature>
<evidence type="ECO:0000256" key="1">
    <source>
        <dbReference type="SAM" id="Coils"/>
    </source>
</evidence>
<name>A0AAE8YK51_9CAUD</name>
<feature type="region of interest" description="Disordered" evidence="2">
    <location>
        <begin position="140"/>
        <end position="221"/>
    </location>
</feature>